<dbReference type="InterPro" id="IPR011701">
    <property type="entry name" value="MFS"/>
</dbReference>
<feature type="transmembrane region" description="Helical" evidence="6">
    <location>
        <begin position="55"/>
        <end position="83"/>
    </location>
</feature>
<evidence type="ECO:0000259" key="7">
    <source>
        <dbReference type="PROSITE" id="PS50850"/>
    </source>
</evidence>
<dbReference type="InterPro" id="IPR020846">
    <property type="entry name" value="MFS_dom"/>
</dbReference>
<comment type="subcellular location">
    <subcellularLocation>
        <location evidence="1">Membrane</location>
        <topology evidence="1">Multi-pass membrane protein</topology>
    </subcellularLocation>
</comment>
<gene>
    <name evidence="8" type="ORF">B0T17DRAFT_509618</name>
</gene>
<dbReference type="AlphaFoldDB" id="A0AA39WMM7"/>
<evidence type="ECO:0000256" key="1">
    <source>
        <dbReference type="ARBA" id="ARBA00004141"/>
    </source>
</evidence>
<dbReference type="GO" id="GO:0022857">
    <property type="term" value="F:transmembrane transporter activity"/>
    <property type="evidence" value="ECO:0007669"/>
    <property type="project" value="InterPro"/>
</dbReference>
<dbReference type="EMBL" id="JAULSR010000005">
    <property type="protein sequence ID" value="KAK0618060.1"/>
    <property type="molecule type" value="Genomic_DNA"/>
</dbReference>
<feature type="region of interest" description="Disordered" evidence="5">
    <location>
        <begin position="1"/>
        <end position="38"/>
    </location>
</feature>
<keyword evidence="2 6" id="KW-0812">Transmembrane</keyword>
<dbReference type="PROSITE" id="PS50850">
    <property type="entry name" value="MFS"/>
    <property type="match status" value="1"/>
</dbReference>
<evidence type="ECO:0000313" key="9">
    <source>
        <dbReference type="Proteomes" id="UP001174934"/>
    </source>
</evidence>
<proteinExistence type="predicted"/>
<evidence type="ECO:0000256" key="4">
    <source>
        <dbReference type="ARBA" id="ARBA00023136"/>
    </source>
</evidence>
<evidence type="ECO:0000256" key="6">
    <source>
        <dbReference type="SAM" id="Phobius"/>
    </source>
</evidence>
<evidence type="ECO:0000256" key="3">
    <source>
        <dbReference type="ARBA" id="ARBA00022989"/>
    </source>
</evidence>
<sequence length="577" mass="62274">MTSSNPGNDTDDTGVSTLKEEPPSPGTEPGANKDVAEVSNGHHNNNQIFKPTRDFYLAFLALCTIGLATAFDATSLSVALPIISTELGGTALEAFWSGTSFLLASTVLQPSIASLSNIFGRKYMLYVTGVFFAAGSLIAALAGNFTIILVGRTLQGIGGGGLAALTEIVITDLVPLAIRGQWMSLLSATWSVGTVTGPLIGAGFAQNVTWRWIFYINLPIIAIGMVFVVFFLHQAEIPGGICQKLGRFDYFGSALFTASMTAFLFGLTTGGVMYEWASYQVLVPLLVGPAGLVVFMYYEFNYAAVPIINRRIFNNWDIVASYIMTVFHGMILWSFAVLPSREILLARRLCGCRTPRDVDRGARRYSCRRSRGQDWPLSLVSLGGWMLTTLGAGILLLMGPTTTVAQWIFLNIPIGLGTGMCFPAMALSIQASCDPDLNGQATAFFTFLRGLGEGVGVAISGVIFQNVFKQKLMALPTYAAVADEFSRDATIVIGVINAMPDGVDRADLVQAFSDSLRMIWASLIVYAGICLVLSFTLKGHSLTQEHVTEQRHVSRAEVREVREEKRRSAAALSAINV</sequence>
<evidence type="ECO:0000256" key="2">
    <source>
        <dbReference type="ARBA" id="ARBA00022692"/>
    </source>
</evidence>
<feature type="domain" description="Major facilitator superfamily (MFS) profile" evidence="7">
    <location>
        <begin position="58"/>
        <end position="542"/>
    </location>
</feature>
<dbReference type="InterPro" id="IPR036259">
    <property type="entry name" value="MFS_trans_sf"/>
</dbReference>
<dbReference type="Pfam" id="PF07690">
    <property type="entry name" value="MFS_1"/>
    <property type="match status" value="1"/>
</dbReference>
<feature type="transmembrane region" description="Helical" evidence="6">
    <location>
        <begin position="281"/>
        <end position="298"/>
    </location>
</feature>
<keyword evidence="9" id="KW-1185">Reference proteome</keyword>
<feature type="transmembrane region" description="Helical" evidence="6">
    <location>
        <begin position="404"/>
        <end position="429"/>
    </location>
</feature>
<keyword evidence="4 6" id="KW-0472">Membrane</keyword>
<feature type="transmembrane region" description="Helical" evidence="6">
    <location>
        <begin position="182"/>
        <end position="205"/>
    </location>
</feature>
<organism evidence="8 9">
    <name type="scientific">Bombardia bombarda</name>
    <dbReference type="NCBI Taxonomy" id="252184"/>
    <lineage>
        <taxon>Eukaryota</taxon>
        <taxon>Fungi</taxon>
        <taxon>Dikarya</taxon>
        <taxon>Ascomycota</taxon>
        <taxon>Pezizomycotina</taxon>
        <taxon>Sordariomycetes</taxon>
        <taxon>Sordariomycetidae</taxon>
        <taxon>Sordariales</taxon>
        <taxon>Lasiosphaeriaceae</taxon>
        <taxon>Bombardia</taxon>
    </lineage>
</organism>
<feature type="compositionally biased region" description="Polar residues" evidence="5">
    <location>
        <begin position="1"/>
        <end position="16"/>
    </location>
</feature>
<feature type="transmembrane region" description="Helical" evidence="6">
    <location>
        <begin position="518"/>
        <end position="537"/>
    </location>
</feature>
<dbReference type="PANTHER" id="PTHR23501">
    <property type="entry name" value="MAJOR FACILITATOR SUPERFAMILY"/>
    <property type="match status" value="1"/>
</dbReference>
<feature type="transmembrane region" description="Helical" evidence="6">
    <location>
        <begin position="125"/>
        <end position="150"/>
    </location>
</feature>
<feature type="transmembrane region" description="Helical" evidence="6">
    <location>
        <begin position="253"/>
        <end position="274"/>
    </location>
</feature>
<dbReference type="PANTHER" id="PTHR23501:SF59">
    <property type="entry name" value="MAJOR FACILITATOR SUPERFAMILY (MFS) PROFILE DOMAIN-CONTAINING PROTEIN-RELATED"/>
    <property type="match status" value="1"/>
</dbReference>
<reference evidence="8" key="1">
    <citation type="submission" date="2023-06" db="EMBL/GenBank/DDBJ databases">
        <title>Genome-scale phylogeny and comparative genomics of the fungal order Sordariales.</title>
        <authorList>
            <consortium name="Lawrence Berkeley National Laboratory"/>
            <person name="Hensen N."/>
            <person name="Bonometti L."/>
            <person name="Westerberg I."/>
            <person name="Brannstrom I.O."/>
            <person name="Guillou S."/>
            <person name="Cros-Aarteil S."/>
            <person name="Calhoun S."/>
            <person name="Haridas S."/>
            <person name="Kuo A."/>
            <person name="Mondo S."/>
            <person name="Pangilinan J."/>
            <person name="Riley R."/>
            <person name="LaButti K."/>
            <person name="Andreopoulos B."/>
            <person name="Lipzen A."/>
            <person name="Chen C."/>
            <person name="Yanf M."/>
            <person name="Daum C."/>
            <person name="Ng V."/>
            <person name="Clum A."/>
            <person name="Steindorff A."/>
            <person name="Ohm R."/>
            <person name="Martin F."/>
            <person name="Silar P."/>
            <person name="Natvig D."/>
            <person name="Lalanne C."/>
            <person name="Gautier V."/>
            <person name="Ament-velasquez S.L."/>
            <person name="Kruys A."/>
            <person name="Hutchinson M.I."/>
            <person name="Powell A.J."/>
            <person name="Barry K."/>
            <person name="Miller A.N."/>
            <person name="Grigoriev I.V."/>
            <person name="Debuchy R."/>
            <person name="Gladieux P."/>
            <person name="Thoren M.H."/>
            <person name="Johannesson H."/>
        </authorList>
    </citation>
    <scope>NUCLEOTIDE SEQUENCE</scope>
    <source>
        <strain evidence="8">SMH3391-2</strain>
    </source>
</reference>
<keyword evidence="3 6" id="KW-1133">Transmembrane helix</keyword>
<feature type="transmembrane region" description="Helical" evidence="6">
    <location>
        <begin position="318"/>
        <end position="338"/>
    </location>
</feature>
<feature type="transmembrane region" description="Helical" evidence="6">
    <location>
        <begin position="95"/>
        <end position="113"/>
    </location>
</feature>
<dbReference type="GO" id="GO:0005886">
    <property type="term" value="C:plasma membrane"/>
    <property type="evidence" value="ECO:0007669"/>
    <property type="project" value="TreeGrafter"/>
</dbReference>
<dbReference type="Gene3D" id="1.20.1250.20">
    <property type="entry name" value="MFS general substrate transporter like domains"/>
    <property type="match status" value="1"/>
</dbReference>
<evidence type="ECO:0000313" key="8">
    <source>
        <dbReference type="EMBL" id="KAK0618060.1"/>
    </source>
</evidence>
<feature type="transmembrane region" description="Helical" evidence="6">
    <location>
        <begin position="377"/>
        <end position="398"/>
    </location>
</feature>
<feature type="transmembrane region" description="Helical" evidence="6">
    <location>
        <begin position="441"/>
        <end position="464"/>
    </location>
</feature>
<dbReference type="PRINTS" id="PR01036">
    <property type="entry name" value="TCRTETB"/>
</dbReference>
<dbReference type="Proteomes" id="UP001174934">
    <property type="component" value="Unassembled WGS sequence"/>
</dbReference>
<feature type="transmembrane region" description="Helical" evidence="6">
    <location>
        <begin position="212"/>
        <end position="233"/>
    </location>
</feature>
<comment type="caution">
    <text evidence="8">The sequence shown here is derived from an EMBL/GenBank/DDBJ whole genome shotgun (WGS) entry which is preliminary data.</text>
</comment>
<protein>
    <submittedName>
        <fullName evidence="8">Major facilitator superfamily domain-containing protein</fullName>
    </submittedName>
</protein>
<evidence type="ECO:0000256" key="5">
    <source>
        <dbReference type="SAM" id="MobiDB-lite"/>
    </source>
</evidence>
<name>A0AA39WMM7_9PEZI</name>
<accession>A0AA39WMM7</accession>
<dbReference type="SUPFAM" id="SSF103473">
    <property type="entry name" value="MFS general substrate transporter"/>
    <property type="match status" value="1"/>
</dbReference>